<dbReference type="AlphaFoldDB" id="A0A060HH49"/>
<dbReference type="KEGG" id="nvn:NVIE_006770"/>
<organism evidence="1 2">
    <name type="scientific">Nitrososphaera viennensis EN76</name>
    <dbReference type="NCBI Taxonomy" id="926571"/>
    <lineage>
        <taxon>Archaea</taxon>
        <taxon>Nitrososphaerota</taxon>
        <taxon>Nitrososphaeria</taxon>
        <taxon>Nitrososphaerales</taxon>
        <taxon>Nitrososphaeraceae</taxon>
        <taxon>Nitrososphaera</taxon>
    </lineage>
</organism>
<dbReference type="RefSeq" id="WP_158435069.1">
    <property type="nucleotide sequence ID" value="NZ_CP007536.1"/>
</dbReference>
<dbReference type="OrthoDB" id="373735at2157"/>
<dbReference type="HOGENOM" id="CLU_3003274_0_0_2"/>
<accession>A0A060HH49</accession>
<keyword evidence="2" id="KW-1185">Reference proteome</keyword>
<gene>
    <name evidence="1" type="ORF">NVIE_006770</name>
</gene>
<protein>
    <submittedName>
        <fullName evidence="1">Uncharacterized protein</fullName>
    </submittedName>
</protein>
<dbReference type="STRING" id="926571.NVIE_006770"/>
<evidence type="ECO:0000313" key="1">
    <source>
        <dbReference type="EMBL" id="AIC14883.1"/>
    </source>
</evidence>
<name>A0A060HH49_9ARCH</name>
<evidence type="ECO:0000313" key="2">
    <source>
        <dbReference type="Proteomes" id="UP000027093"/>
    </source>
</evidence>
<dbReference type="Proteomes" id="UP000027093">
    <property type="component" value="Chromosome"/>
</dbReference>
<proteinExistence type="predicted"/>
<reference evidence="1 2" key="1">
    <citation type="journal article" date="2014" name="Int. J. Syst. Evol. Microbiol.">
        <title>Nitrososphaera viennensis gen. nov., sp. nov., an aerobic and mesophilic, ammonia-oxidizing archaeon from soil and a member of the archaeal phylum Thaumarchaeota.</title>
        <authorList>
            <person name="Stieglmeier M."/>
            <person name="Klingl A."/>
            <person name="Alves R.J."/>
            <person name="Rittmann S.K."/>
            <person name="Melcher M."/>
            <person name="Leisch N."/>
            <person name="Schleper C."/>
        </authorList>
    </citation>
    <scope>NUCLEOTIDE SEQUENCE [LARGE SCALE GENOMIC DNA]</scope>
    <source>
        <strain evidence="1">EN76</strain>
    </source>
</reference>
<dbReference type="GeneID" id="74945940"/>
<dbReference type="EMBL" id="CP007536">
    <property type="protein sequence ID" value="AIC14883.1"/>
    <property type="molecule type" value="Genomic_DNA"/>
</dbReference>
<sequence>MATDLKSIPPEKKEVVRNLYVSGIPEEFIAMQLDLEIPLVIAILKELGIYRHANEP</sequence>